<comment type="caution">
    <text evidence="3">The sequence shown here is derived from an EMBL/GenBank/DDBJ whole genome shotgun (WGS) entry which is preliminary data.</text>
</comment>
<feature type="modified residue" description="4-aspartylphosphate" evidence="1">
    <location>
        <position position="61"/>
    </location>
</feature>
<accession>A0ABU0E261</accession>
<dbReference type="GO" id="GO:0003677">
    <property type="term" value="F:DNA binding"/>
    <property type="evidence" value="ECO:0007669"/>
    <property type="project" value="UniProtKB-KW"/>
</dbReference>
<reference evidence="3 4" key="1">
    <citation type="submission" date="2023-07" db="EMBL/GenBank/DDBJ databases">
        <title>Genomic Encyclopedia of Type Strains, Phase IV (KMG-IV): sequencing the most valuable type-strain genomes for metagenomic binning, comparative biology and taxonomic classification.</title>
        <authorList>
            <person name="Goeker M."/>
        </authorList>
    </citation>
    <scope>NUCLEOTIDE SEQUENCE [LARGE SCALE GENOMIC DNA]</scope>
    <source>
        <strain evidence="3 4">DSM 16784</strain>
    </source>
</reference>
<protein>
    <submittedName>
        <fullName evidence="3">DNA-binding LytR/AlgR family response regulator</fullName>
    </submittedName>
</protein>
<dbReference type="CDD" id="cd00156">
    <property type="entry name" value="REC"/>
    <property type="match status" value="1"/>
</dbReference>
<feature type="domain" description="Response regulatory" evidence="2">
    <location>
        <begin position="3"/>
        <end position="125"/>
    </location>
</feature>
<name>A0ABU0E261_9FIRM</name>
<sequence>MFKVALVDDNSLILKEYLQVFNEIEIENNLELSILPFGSGEEIMDYIIRNVNELPDLLLLDITMKGMSGIDVVRKIHNLGIRIPIVFLTGNEGYAFQIEDENVINSIIKNEVGKEEFKQMFLDYHFQYNKVRQQLHLKDENGKIKDVEIKDIIYIDNKKRVITANGKFHLNGHKEKSETLFPLPQFLHTGKYIMNLAHVKRINDEKILMDDDETLTIRKDECKRLKIAFADYLSESLL</sequence>
<proteinExistence type="predicted"/>
<dbReference type="Pfam" id="PF00072">
    <property type="entry name" value="Response_reg"/>
    <property type="match status" value="1"/>
</dbReference>
<dbReference type="Gene3D" id="3.40.50.2300">
    <property type="match status" value="1"/>
</dbReference>
<dbReference type="PROSITE" id="PS50110">
    <property type="entry name" value="RESPONSE_REGULATORY"/>
    <property type="match status" value="1"/>
</dbReference>
<dbReference type="SMART" id="SM00448">
    <property type="entry name" value="REC"/>
    <property type="match status" value="1"/>
</dbReference>
<keyword evidence="4" id="KW-1185">Reference proteome</keyword>
<evidence type="ECO:0000313" key="3">
    <source>
        <dbReference type="EMBL" id="MDQ0360978.1"/>
    </source>
</evidence>
<organism evidence="3 4">
    <name type="scientific">Breznakia pachnodae</name>
    <dbReference type="NCBI Taxonomy" id="265178"/>
    <lineage>
        <taxon>Bacteria</taxon>
        <taxon>Bacillati</taxon>
        <taxon>Bacillota</taxon>
        <taxon>Erysipelotrichia</taxon>
        <taxon>Erysipelotrichales</taxon>
        <taxon>Erysipelotrichaceae</taxon>
        <taxon>Breznakia</taxon>
    </lineage>
</organism>
<evidence type="ECO:0000313" key="4">
    <source>
        <dbReference type="Proteomes" id="UP001230220"/>
    </source>
</evidence>
<dbReference type="Proteomes" id="UP001230220">
    <property type="component" value="Unassembled WGS sequence"/>
</dbReference>
<dbReference type="RefSeq" id="WP_307407304.1">
    <property type="nucleotide sequence ID" value="NZ_JAUSUR010000003.1"/>
</dbReference>
<keyword evidence="3" id="KW-0238">DNA-binding</keyword>
<keyword evidence="1" id="KW-0597">Phosphoprotein</keyword>
<evidence type="ECO:0000259" key="2">
    <source>
        <dbReference type="PROSITE" id="PS50110"/>
    </source>
</evidence>
<dbReference type="SUPFAM" id="SSF52172">
    <property type="entry name" value="CheY-like"/>
    <property type="match status" value="1"/>
</dbReference>
<dbReference type="InterPro" id="IPR001789">
    <property type="entry name" value="Sig_transdc_resp-reg_receiver"/>
</dbReference>
<evidence type="ECO:0000256" key="1">
    <source>
        <dbReference type="PROSITE-ProRule" id="PRU00169"/>
    </source>
</evidence>
<dbReference type="Gene3D" id="2.40.50.1020">
    <property type="entry name" value="LytTr DNA-binding domain"/>
    <property type="match status" value="1"/>
</dbReference>
<dbReference type="InterPro" id="IPR011006">
    <property type="entry name" value="CheY-like_superfamily"/>
</dbReference>
<dbReference type="EMBL" id="JAUSUR010000003">
    <property type="protein sequence ID" value="MDQ0360978.1"/>
    <property type="molecule type" value="Genomic_DNA"/>
</dbReference>
<gene>
    <name evidence="3" type="ORF">J2S15_001725</name>
</gene>